<keyword evidence="3" id="KW-0378">Hydrolase</keyword>
<comment type="caution">
    <text evidence="6">The sequence shown here is derived from an EMBL/GenBank/DDBJ whole genome shotgun (WGS) entry which is preliminary data.</text>
</comment>
<dbReference type="Gene3D" id="3.90.1720.10">
    <property type="entry name" value="endopeptidase domain like (from Nostoc punctiforme)"/>
    <property type="match status" value="1"/>
</dbReference>
<feature type="domain" description="NlpC/P60" evidence="5">
    <location>
        <begin position="1"/>
        <end position="83"/>
    </location>
</feature>
<keyword evidence="2" id="KW-0645">Protease</keyword>
<evidence type="ECO:0000256" key="2">
    <source>
        <dbReference type="ARBA" id="ARBA00022670"/>
    </source>
</evidence>
<accession>A0A5J5I8I9</accession>
<gene>
    <name evidence="6" type="ORF">F4V44_00145</name>
</gene>
<dbReference type="InterPro" id="IPR038765">
    <property type="entry name" value="Papain-like_cys_pep_sf"/>
</dbReference>
<evidence type="ECO:0000259" key="5">
    <source>
        <dbReference type="PROSITE" id="PS51935"/>
    </source>
</evidence>
<dbReference type="PANTHER" id="PTHR47053">
    <property type="entry name" value="MUREIN DD-ENDOPEPTIDASE MEPH-RELATED"/>
    <property type="match status" value="1"/>
</dbReference>
<name>A0A5J5I8I9_9BACI</name>
<dbReference type="OrthoDB" id="9813368at2"/>
<evidence type="ECO:0000256" key="1">
    <source>
        <dbReference type="ARBA" id="ARBA00007074"/>
    </source>
</evidence>
<evidence type="ECO:0000313" key="6">
    <source>
        <dbReference type="EMBL" id="KAA9032430.1"/>
    </source>
</evidence>
<dbReference type="GO" id="GO:0006508">
    <property type="term" value="P:proteolysis"/>
    <property type="evidence" value="ECO:0007669"/>
    <property type="project" value="UniProtKB-KW"/>
</dbReference>
<proteinExistence type="inferred from homology"/>
<keyword evidence="7" id="KW-1185">Reference proteome</keyword>
<dbReference type="RefSeq" id="WP_150437964.1">
    <property type="nucleotide sequence ID" value="NZ_VYKL01000002.1"/>
</dbReference>
<dbReference type="AlphaFoldDB" id="A0A5J5I8I9"/>
<dbReference type="Proteomes" id="UP000326671">
    <property type="component" value="Unassembled WGS sequence"/>
</dbReference>
<keyword evidence="4" id="KW-0788">Thiol protease</keyword>
<dbReference type="GO" id="GO:0008234">
    <property type="term" value="F:cysteine-type peptidase activity"/>
    <property type="evidence" value="ECO:0007669"/>
    <property type="project" value="UniProtKB-KW"/>
</dbReference>
<dbReference type="InterPro" id="IPR000064">
    <property type="entry name" value="NLP_P60_dom"/>
</dbReference>
<comment type="similarity">
    <text evidence="1">Belongs to the peptidase C40 family.</text>
</comment>
<dbReference type="Pfam" id="PF00877">
    <property type="entry name" value="NLPC_P60"/>
    <property type="match status" value="1"/>
</dbReference>
<evidence type="ECO:0000256" key="3">
    <source>
        <dbReference type="ARBA" id="ARBA00022801"/>
    </source>
</evidence>
<dbReference type="PROSITE" id="PS51935">
    <property type="entry name" value="NLPC_P60"/>
    <property type="match status" value="1"/>
</dbReference>
<evidence type="ECO:0000313" key="7">
    <source>
        <dbReference type="Proteomes" id="UP000326671"/>
    </source>
</evidence>
<evidence type="ECO:0000256" key="4">
    <source>
        <dbReference type="ARBA" id="ARBA00022807"/>
    </source>
</evidence>
<organism evidence="6 7">
    <name type="scientific">Niallia endozanthoxylica</name>
    <dbReference type="NCBI Taxonomy" id="2036016"/>
    <lineage>
        <taxon>Bacteria</taxon>
        <taxon>Bacillati</taxon>
        <taxon>Bacillota</taxon>
        <taxon>Bacilli</taxon>
        <taxon>Bacillales</taxon>
        <taxon>Bacillaceae</taxon>
        <taxon>Niallia</taxon>
    </lineage>
</organism>
<reference evidence="6 7" key="1">
    <citation type="submission" date="2019-09" db="EMBL/GenBank/DDBJ databases">
        <title>Whole genome sequences of isolates from the Mars Exploration Rovers.</title>
        <authorList>
            <person name="Seuylemezian A."/>
            <person name="Vaishampayan P."/>
        </authorList>
    </citation>
    <scope>NUCLEOTIDE SEQUENCE [LARGE SCALE GENOMIC DNA]</scope>
    <source>
        <strain evidence="6 7">MER_TA_151</strain>
    </source>
</reference>
<sequence length="84" mass="9437">MIYVGQGVSIPRTTEAIWSTATSVSTPKKGDFVFFITYKPGPSHAGIYTRDNKFIHVTNFKQNGILDIVLYHHEKYHGTSPHVS</sequence>
<dbReference type="SUPFAM" id="SSF54001">
    <property type="entry name" value="Cysteine proteinases"/>
    <property type="match status" value="1"/>
</dbReference>
<protein>
    <submittedName>
        <fullName evidence="6">NlpC/P60 family protein</fullName>
    </submittedName>
</protein>
<dbReference type="PANTHER" id="PTHR47053:SF1">
    <property type="entry name" value="MUREIN DD-ENDOPEPTIDASE MEPH-RELATED"/>
    <property type="match status" value="1"/>
</dbReference>
<dbReference type="EMBL" id="VYKL01000002">
    <property type="protein sequence ID" value="KAA9032430.1"/>
    <property type="molecule type" value="Genomic_DNA"/>
</dbReference>
<dbReference type="InterPro" id="IPR051202">
    <property type="entry name" value="Peptidase_C40"/>
</dbReference>